<proteinExistence type="predicted"/>
<evidence type="ECO:0000313" key="3">
    <source>
        <dbReference type="Proteomes" id="UP001519460"/>
    </source>
</evidence>
<evidence type="ECO:0000256" key="1">
    <source>
        <dbReference type="SAM" id="SignalP"/>
    </source>
</evidence>
<feature type="chain" id="PRO_5044881642" description="Secreted protein" evidence="1">
    <location>
        <begin position="24"/>
        <end position="95"/>
    </location>
</feature>
<gene>
    <name evidence="2" type="ORF">BaRGS_00009266</name>
</gene>
<name>A0ABD0LKY5_9CAEN</name>
<dbReference type="Proteomes" id="UP001519460">
    <property type="component" value="Unassembled WGS sequence"/>
</dbReference>
<reference evidence="2 3" key="1">
    <citation type="journal article" date="2023" name="Sci. Data">
        <title>Genome assembly of the Korean intertidal mud-creeper Batillaria attramentaria.</title>
        <authorList>
            <person name="Patra A.K."/>
            <person name="Ho P.T."/>
            <person name="Jun S."/>
            <person name="Lee S.J."/>
            <person name="Kim Y."/>
            <person name="Won Y.J."/>
        </authorList>
    </citation>
    <scope>NUCLEOTIDE SEQUENCE [LARGE SCALE GENOMIC DNA]</scope>
    <source>
        <strain evidence="2">Wonlab-2016</strain>
    </source>
</reference>
<keyword evidence="3" id="KW-1185">Reference proteome</keyword>
<evidence type="ECO:0008006" key="4">
    <source>
        <dbReference type="Google" id="ProtNLM"/>
    </source>
</evidence>
<protein>
    <recommendedName>
        <fullName evidence="4">Secreted protein</fullName>
    </recommendedName>
</protein>
<dbReference type="EMBL" id="JACVVK020000043">
    <property type="protein sequence ID" value="KAK7499614.1"/>
    <property type="molecule type" value="Genomic_DNA"/>
</dbReference>
<feature type="signal peptide" evidence="1">
    <location>
        <begin position="1"/>
        <end position="23"/>
    </location>
</feature>
<sequence length="95" mass="9696">MSGLGCWSPQGVAVAMETAVLLAASTAQFSSGVLGVGAWTLDQLKCGSSDALILGCLVSQCLKASLSPLVELEECCVVVCTRSLACVEMEDRVAG</sequence>
<dbReference type="AlphaFoldDB" id="A0ABD0LKY5"/>
<organism evidence="2 3">
    <name type="scientific">Batillaria attramentaria</name>
    <dbReference type="NCBI Taxonomy" id="370345"/>
    <lineage>
        <taxon>Eukaryota</taxon>
        <taxon>Metazoa</taxon>
        <taxon>Spiralia</taxon>
        <taxon>Lophotrochozoa</taxon>
        <taxon>Mollusca</taxon>
        <taxon>Gastropoda</taxon>
        <taxon>Caenogastropoda</taxon>
        <taxon>Sorbeoconcha</taxon>
        <taxon>Cerithioidea</taxon>
        <taxon>Batillariidae</taxon>
        <taxon>Batillaria</taxon>
    </lineage>
</organism>
<evidence type="ECO:0000313" key="2">
    <source>
        <dbReference type="EMBL" id="KAK7499614.1"/>
    </source>
</evidence>
<comment type="caution">
    <text evidence="2">The sequence shown here is derived from an EMBL/GenBank/DDBJ whole genome shotgun (WGS) entry which is preliminary data.</text>
</comment>
<keyword evidence="1" id="KW-0732">Signal</keyword>
<accession>A0ABD0LKY5</accession>